<dbReference type="RefSeq" id="WP_106146082.1">
    <property type="nucleotide sequence ID" value="NZ_PVYX01000002.1"/>
</dbReference>
<evidence type="ECO:0000256" key="3">
    <source>
        <dbReference type="ARBA" id="ARBA00023163"/>
    </source>
</evidence>
<keyword evidence="6" id="KW-1185">Reference proteome</keyword>
<dbReference type="SUPFAM" id="SSF51182">
    <property type="entry name" value="RmlC-like cupins"/>
    <property type="match status" value="1"/>
</dbReference>
<evidence type="ECO:0000313" key="5">
    <source>
        <dbReference type="EMBL" id="PRX54727.1"/>
    </source>
</evidence>
<gene>
    <name evidence="5" type="ORF">CLV81_3131</name>
</gene>
<feature type="domain" description="HTH araC/xylS-type" evidence="4">
    <location>
        <begin position="175"/>
        <end position="273"/>
    </location>
</feature>
<dbReference type="InterPro" id="IPR014710">
    <property type="entry name" value="RmlC-like_jellyroll"/>
</dbReference>
<organism evidence="5 6">
    <name type="scientific">Flagellimonas meridianipacifica</name>
    <dbReference type="NCBI Taxonomy" id="1080225"/>
    <lineage>
        <taxon>Bacteria</taxon>
        <taxon>Pseudomonadati</taxon>
        <taxon>Bacteroidota</taxon>
        <taxon>Flavobacteriia</taxon>
        <taxon>Flavobacteriales</taxon>
        <taxon>Flavobacteriaceae</taxon>
        <taxon>Flagellimonas</taxon>
    </lineage>
</organism>
<dbReference type="PANTHER" id="PTHR43280">
    <property type="entry name" value="ARAC-FAMILY TRANSCRIPTIONAL REGULATOR"/>
    <property type="match status" value="1"/>
</dbReference>
<keyword evidence="2 5" id="KW-0238">DNA-binding</keyword>
<comment type="caution">
    <text evidence="5">The sequence shown here is derived from an EMBL/GenBank/DDBJ whole genome shotgun (WGS) entry which is preliminary data.</text>
</comment>
<dbReference type="InterPro" id="IPR018060">
    <property type="entry name" value="HTH_AraC"/>
</dbReference>
<evidence type="ECO:0000259" key="4">
    <source>
        <dbReference type="PROSITE" id="PS01124"/>
    </source>
</evidence>
<dbReference type="EMBL" id="PVYX01000002">
    <property type="protein sequence ID" value="PRX54727.1"/>
    <property type="molecule type" value="Genomic_DNA"/>
</dbReference>
<dbReference type="Gene3D" id="2.60.120.10">
    <property type="entry name" value="Jelly Rolls"/>
    <property type="match status" value="1"/>
</dbReference>
<name>A0A2T0MB64_9FLAO</name>
<dbReference type="SMART" id="SM00342">
    <property type="entry name" value="HTH_ARAC"/>
    <property type="match status" value="1"/>
</dbReference>
<dbReference type="GO" id="GO:0003700">
    <property type="term" value="F:DNA-binding transcription factor activity"/>
    <property type="evidence" value="ECO:0007669"/>
    <property type="project" value="InterPro"/>
</dbReference>
<keyword evidence="1" id="KW-0805">Transcription regulation</keyword>
<sequence>MKVQLEKILFQGSINFFVRESSQFQPYWHYHPEIEITLITKGKGFRFVGDSIHPYAENDLVIIGENTPHQWVSSTTDETNLQRAYVIQFKKELFQSFRECYPLETLLEESQRGIQFLGSKSTIIPVILSFQNANGIQRVSLLFELLNELLEYKEKLVLSSTKYKYPLNVRDERFVKINNYILNHLDQKLTVEHVAEKCNMVPQSFCRWFRKCSGHSFISFVNIMRVEMACQSLINSNLSIKHIALNSGFENVSHFNRTFKSLKRRTPTEFRKSR</sequence>
<dbReference type="GO" id="GO:0043565">
    <property type="term" value="F:sequence-specific DNA binding"/>
    <property type="evidence" value="ECO:0007669"/>
    <property type="project" value="InterPro"/>
</dbReference>
<dbReference type="InterPro" id="IPR011051">
    <property type="entry name" value="RmlC_Cupin_sf"/>
</dbReference>
<evidence type="ECO:0000256" key="2">
    <source>
        <dbReference type="ARBA" id="ARBA00023125"/>
    </source>
</evidence>
<dbReference type="AlphaFoldDB" id="A0A2T0MB64"/>
<dbReference type="PROSITE" id="PS01124">
    <property type="entry name" value="HTH_ARAC_FAMILY_2"/>
    <property type="match status" value="1"/>
</dbReference>
<dbReference type="Proteomes" id="UP000237640">
    <property type="component" value="Unassembled WGS sequence"/>
</dbReference>
<evidence type="ECO:0000256" key="1">
    <source>
        <dbReference type="ARBA" id="ARBA00023015"/>
    </source>
</evidence>
<dbReference type="OrthoDB" id="1410704at2"/>
<accession>A0A2T0MB64</accession>
<dbReference type="SUPFAM" id="SSF46689">
    <property type="entry name" value="Homeodomain-like"/>
    <property type="match status" value="2"/>
</dbReference>
<evidence type="ECO:0000313" key="6">
    <source>
        <dbReference type="Proteomes" id="UP000237640"/>
    </source>
</evidence>
<protein>
    <submittedName>
        <fullName evidence="5">AraC-like DNA-binding protein</fullName>
    </submittedName>
</protein>
<dbReference type="PANTHER" id="PTHR43280:SF27">
    <property type="entry name" value="TRANSCRIPTIONAL REGULATOR MTLR"/>
    <property type="match status" value="1"/>
</dbReference>
<dbReference type="InterPro" id="IPR009057">
    <property type="entry name" value="Homeodomain-like_sf"/>
</dbReference>
<dbReference type="Pfam" id="PF12833">
    <property type="entry name" value="HTH_18"/>
    <property type="match status" value="1"/>
</dbReference>
<reference evidence="5 6" key="1">
    <citation type="submission" date="2018-03" db="EMBL/GenBank/DDBJ databases">
        <title>Genomic Encyclopedia of Archaeal and Bacterial Type Strains, Phase II (KMG-II): from individual species to whole genera.</title>
        <authorList>
            <person name="Goeker M."/>
        </authorList>
    </citation>
    <scope>NUCLEOTIDE SEQUENCE [LARGE SCALE GENOMIC DNA]</scope>
    <source>
        <strain evidence="5 6">DSM 25027</strain>
    </source>
</reference>
<keyword evidence="3" id="KW-0804">Transcription</keyword>
<dbReference type="Gene3D" id="1.10.10.60">
    <property type="entry name" value="Homeodomain-like"/>
    <property type="match status" value="2"/>
</dbReference>
<proteinExistence type="predicted"/>